<keyword evidence="1" id="KW-0472">Membrane</keyword>
<keyword evidence="3" id="KW-1185">Reference proteome</keyword>
<name>A0A2X0K5I7_9ACTN</name>
<reference evidence="2 3" key="1">
    <citation type="submission" date="2018-06" db="EMBL/GenBank/DDBJ databases">
        <title>Streptacidiphilus pinicola sp. nov., isolated from pine grove soil.</title>
        <authorList>
            <person name="Roh S.G."/>
            <person name="Park S."/>
            <person name="Kim M.-K."/>
            <person name="Yun B.-R."/>
            <person name="Park J."/>
            <person name="Kim M.J."/>
            <person name="Kim Y.S."/>
            <person name="Kim S.B."/>
        </authorList>
    </citation>
    <scope>NUCLEOTIDE SEQUENCE [LARGE SCALE GENOMIC DNA]</scope>
    <source>
        <strain evidence="2 3">MMS16-CNU450</strain>
    </source>
</reference>
<comment type="caution">
    <text evidence="2">The sequence shown here is derived from an EMBL/GenBank/DDBJ whole genome shotgun (WGS) entry which is preliminary data.</text>
</comment>
<accession>A0A2X0K5I7</accession>
<feature type="transmembrane region" description="Helical" evidence="1">
    <location>
        <begin position="198"/>
        <end position="219"/>
    </location>
</feature>
<keyword evidence="1" id="KW-1133">Transmembrane helix</keyword>
<dbReference type="Proteomes" id="UP000248889">
    <property type="component" value="Unassembled WGS sequence"/>
</dbReference>
<dbReference type="AlphaFoldDB" id="A0A2X0K5I7"/>
<dbReference type="EMBL" id="QKYN01000101">
    <property type="protein sequence ID" value="RAG82839.1"/>
    <property type="molecule type" value="Genomic_DNA"/>
</dbReference>
<protein>
    <submittedName>
        <fullName evidence="2">Uncharacterized protein</fullName>
    </submittedName>
</protein>
<feature type="transmembrane region" description="Helical" evidence="1">
    <location>
        <begin position="398"/>
        <end position="420"/>
    </location>
</feature>
<sequence length="428" mass="44088">MPGPVLRLRTQAGVTLLLLAATLVTALLGFADSADRVHRLSGVSEPRAAAAGQLYQALADLDAQRAKSLVMGYAAPDPTAPPDATPVLVDDGVLAALTAQADQRDAATALAQLAAAEPQQVQGLLDTLNLYDAWTGTEEYFVGTQADPVVGHPQPGAVDNYAQADALLGAQLLPQVAALRDTADRQVASDRADAHDAALAYAVGLGTLGVATLLALLWWQRDLMVRHNRVLNPPLLVATACVAALLVGATTALTGAAGQVDAAVATGYTPYARLAQASVAAADAEARQSRWVVDTDYRPALAADFQTDSGRVRQLLAQDPSPAAAVVRQRFDAYVSSDAGLRQLADGGDVNGAALRLTGVGRQDAAFTYYDFAIHLGALAGADAAAFSSHAGAAAEDLSGWTGISAAGLAVAMLLVLGGVRPRLREYS</sequence>
<evidence type="ECO:0000313" key="2">
    <source>
        <dbReference type="EMBL" id="RAG82839.1"/>
    </source>
</evidence>
<evidence type="ECO:0000313" key="3">
    <source>
        <dbReference type="Proteomes" id="UP000248889"/>
    </source>
</evidence>
<evidence type="ECO:0000256" key="1">
    <source>
        <dbReference type="SAM" id="Phobius"/>
    </source>
</evidence>
<organism evidence="2 3">
    <name type="scientific">Streptacidiphilus pinicola</name>
    <dbReference type="NCBI Taxonomy" id="2219663"/>
    <lineage>
        <taxon>Bacteria</taxon>
        <taxon>Bacillati</taxon>
        <taxon>Actinomycetota</taxon>
        <taxon>Actinomycetes</taxon>
        <taxon>Kitasatosporales</taxon>
        <taxon>Streptomycetaceae</taxon>
        <taxon>Streptacidiphilus</taxon>
    </lineage>
</organism>
<feature type="transmembrane region" description="Helical" evidence="1">
    <location>
        <begin position="231"/>
        <end position="253"/>
    </location>
</feature>
<gene>
    <name evidence="2" type="ORF">DN069_25415</name>
</gene>
<proteinExistence type="predicted"/>
<keyword evidence="1" id="KW-0812">Transmembrane</keyword>